<dbReference type="EMBL" id="OJIN01000101">
    <property type="protein sequence ID" value="SPD73539.1"/>
    <property type="molecule type" value="Genomic_DNA"/>
</dbReference>
<proteinExistence type="predicted"/>
<dbReference type="Pfam" id="PF04381">
    <property type="entry name" value="RdgC"/>
    <property type="match status" value="1"/>
</dbReference>
<accession>A0A445MVV7</accession>
<evidence type="ECO:0000313" key="1">
    <source>
        <dbReference type="EMBL" id="SPD73539.1"/>
    </source>
</evidence>
<reference evidence="1" key="1">
    <citation type="submission" date="2018-01" db="EMBL/GenBank/DDBJ databases">
        <authorList>
            <person name="Regsiter A."/>
            <person name="William W."/>
        </authorList>
    </citation>
    <scope>NUCLEOTIDE SEQUENCE</scope>
    <source>
        <strain evidence="1">TRIP AH-1</strain>
    </source>
</reference>
<organism evidence="1">
    <name type="scientific">uncultured Desulfobacterium sp</name>
    <dbReference type="NCBI Taxonomy" id="201089"/>
    <lineage>
        <taxon>Bacteria</taxon>
        <taxon>Pseudomonadati</taxon>
        <taxon>Thermodesulfobacteriota</taxon>
        <taxon>Desulfobacteria</taxon>
        <taxon>Desulfobacterales</taxon>
        <taxon>Desulfobacteriaceae</taxon>
        <taxon>Desulfobacterium</taxon>
        <taxon>environmental samples</taxon>
    </lineage>
</organism>
<dbReference type="InterPro" id="IPR007476">
    <property type="entry name" value="RdgC"/>
</dbReference>
<gene>
    <name evidence="1" type="ORF">PITCH_A190115</name>
</gene>
<protein>
    <submittedName>
        <fullName evidence="1">Uncharacterized protein</fullName>
    </submittedName>
</protein>
<dbReference type="GO" id="GO:0006310">
    <property type="term" value="P:DNA recombination"/>
    <property type="evidence" value="ECO:0007669"/>
    <property type="project" value="InterPro"/>
</dbReference>
<dbReference type="AlphaFoldDB" id="A0A445MVV7"/>
<sequence length="215" mass="24528">MPSYSIGVYMGLISGSGSITRYQVEGALPANFMEEYPLRISRYAFKNFDENSLEERSIGWVNIMDIFDSRFAAMEYLKEPFIAMTLRVDERKVPQTALRQYCLEAEEKVKELEKLEFLPKSTRQEIKEHGRIQLLKRSIPVTRTYDMLWNTTSGVVIFGGVNNKVGDEFCELFLKTFDLQLSPLFPYAIAAKALEKDGVSSDVLDGLIPFHASRG</sequence>
<name>A0A445MVV7_9BACT</name>